<dbReference type="Proteomes" id="UP000789831">
    <property type="component" value="Unassembled WGS sequence"/>
</dbReference>
<gene>
    <name evidence="2" type="ORF">AGERDE_LOCUS5002</name>
</gene>
<dbReference type="EMBL" id="CAJVPL010000631">
    <property type="protein sequence ID" value="CAG8516345.1"/>
    <property type="molecule type" value="Genomic_DNA"/>
</dbReference>
<proteinExistence type="predicted"/>
<comment type="caution">
    <text evidence="2">The sequence shown here is derived from an EMBL/GenBank/DDBJ whole genome shotgun (WGS) entry which is preliminary data.</text>
</comment>
<name>A0A9N9F8A0_9GLOM</name>
<sequence length="101" mass="11334">MFKGTHDGDFGKEADASFSPEKPVVAPPNDRDGNISFLPLVTYSEPEQHIMELLATTNHVHNAIIFKVDHVPQDRIPSRMRAWHFCVSDSRLPSGKIPARI</sequence>
<dbReference type="AlphaFoldDB" id="A0A9N9F8A0"/>
<keyword evidence="3" id="KW-1185">Reference proteome</keyword>
<accession>A0A9N9F8A0</accession>
<organism evidence="2 3">
    <name type="scientific">Ambispora gerdemannii</name>
    <dbReference type="NCBI Taxonomy" id="144530"/>
    <lineage>
        <taxon>Eukaryota</taxon>
        <taxon>Fungi</taxon>
        <taxon>Fungi incertae sedis</taxon>
        <taxon>Mucoromycota</taxon>
        <taxon>Glomeromycotina</taxon>
        <taxon>Glomeromycetes</taxon>
        <taxon>Archaeosporales</taxon>
        <taxon>Ambisporaceae</taxon>
        <taxon>Ambispora</taxon>
    </lineage>
</organism>
<protein>
    <submittedName>
        <fullName evidence="2">6179_t:CDS:1</fullName>
    </submittedName>
</protein>
<evidence type="ECO:0000313" key="2">
    <source>
        <dbReference type="EMBL" id="CAG8516345.1"/>
    </source>
</evidence>
<feature type="compositionally biased region" description="Basic and acidic residues" evidence="1">
    <location>
        <begin position="1"/>
        <end position="15"/>
    </location>
</feature>
<dbReference type="OrthoDB" id="76567at2759"/>
<reference evidence="2" key="1">
    <citation type="submission" date="2021-06" db="EMBL/GenBank/DDBJ databases">
        <authorList>
            <person name="Kallberg Y."/>
            <person name="Tangrot J."/>
            <person name="Rosling A."/>
        </authorList>
    </citation>
    <scope>NUCLEOTIDE SEQUENCE</scope>
    <source>
        <strain evidence="2">MT106</strain>
    </source>
</reference>
<evidence type="ECO:0000313" key="3">
    <source>
        <dbReference type="Proteomes" id="UP000789831"/>
    </source>
</evidence>
<evidence type="ECO:0000256" key="1">
    <source>
        <dbReference type="SAM" id="MobiDB-lite"/>
    </source>
</evidence>
<feature type="region of interest" description="Disordered" evidence="1">
    <location>
        <begin position="1"/>
        <end position="32"/>
    </location>
</feature>